<dbReference type="InterPro" id="IPR029058">
    <property type="entry name" value="AB_hydrolase_fold"/>
</dbReference>
<organism evidence="3 4">
    <name type="scientific">Panicum virgatum</name>
    <name type="common">Blackwell switchgrass</name>
    <dbReference type="NCBI Taxonomy" id="38727"/>
    <lineage>
        <taxon>Eukaryota</taxon>
        <taxon>Viridiplantae</taxon>
        <taxon>Streptophyta</taxon>
        <taxon>Embryophyta</taxon>
        <taxon>Tracheophyta</taxon>
        <taxon>Spermatophyta</taxon>
        <taxon>Magnoliopsida</taxon>
        <taxon>Liliopsida</taxon>
        <taxon>Poales</taxon>
        <taxon>Poaceae</taxon>
        <taxon>PACMAD clade</taxon>
        <taxon>Panicoideae</taxon>
        <taxon>Panicodae</taxon>
        <taxon>Paniceae</taxon>
        <taxon>Panicinae</taxon>
        <taxon>Panicum</taxon>
        <taxon>Panicum sect. Hiantes</taxon>
    </lineage>
</organism>
<gene>
    <name evidence="3" type="ORF">PVAP13_5KG295600</name>
</gene>
<dbReference type="AlphaFoldDB" id="A0A8T0SJE1"/>
<feature type="region of interest" description="Disordered" evidence="1">
    <location>
        <begin position="1"/>
        <end position="70"/>
    </location>
</feature>
<dbReference type="Gene3D" id="3.40.50.1820">
    <property type="entry name" value="alpha/beta hydrolase"/>
    <property type="match status" value="1"/>
</dbReference>
<name>A0A8T0SJE1_PANVG</name>
<evidence type="ECO:0000256" key="1">
    <source>
        <dbReference type="SAM" id="MobiDB-lite"/>
    </source>
</evidence>
<comment type="caution">
    <text evidence="3">The sequence shown here is derived from an EMBL/GenBank/DDBJ whole genome shotgun (WGS) entry which is preliminary data.</text>
</comment>
<keyword evidence="4" id="KW-1185">Reference proteome</keyword>
<dbReference type="PANTHER" id="PTHR42886:SF36">
    <property type="entry name" value="ESTERASE_LIPASE_THIOESTERASE FAMILY PROTEIN-LIKE"/>
    <property type="match status" value="1"/>
</dbReference>
<protein>
    <recommendedName>
        <fullName evidence="2">Serine aminopeptidase S33 domain-containing protein</fullName>
    </recommendedName>
</protein>
<sequence length="340" mass="37478">MPAVTVRLGAATASPLIPTPPLRPRERRTPPPADARSAPESSSAPATPLPDPDCHSRRGRRPTTPSVPLLSSNPHYHICAAASEERVEITNKHGERLVGLLHNTGSNKIVVLCHGFIATKSDSLILDLASALTKKGVSVFRFDFSGNGESEGQFEYGNYRKEADDLYSVVLCLYEKNYDVTAVVGHSKGGDVVVLYASIYGNVRTIVNLSGRFDLKKGIEERIGEGSIDRINKEDYLDIKDKFENFNYKVTKESLMERLNTDMRAASVSISKECRTARILCSLSDMFAISFQVPNEDAYEFAKLIPNHKLHVIEGANHNYTAHRKEVADAVVDFIMSNGV</sequence>
<reference evidence="3" key="1">
    <citation type="submission" date="2020-05" db="EMBL/GenBank/DDBJ databases">
        <title>WGS assembly of Panicum virgatum.</title>
        <authorList>
            <person name="Lovell J.T."/>
            <person name="Jenkins J."/>
            <person name="Shu S."/>
            <person name="Juenger T.E."/>
            <person name="Schmutz J."/>
        </authorList>
    </citation>
    <scope>NUCLEOTIDE SEQUENCE</scope>
    <source>
        <strain evidence="3">AP13</strain>
    </source>
</reference>
<dbReference type="SUPFAM" id="SSF53474">
    <property type="entry name" value="alpha/beta-Hydrolases"/>
    <property type="match status" value="1"/>
</dbReference>
<feature type="compositionally biased region" description="Low complexity" evidence="1">
    <location>
        <begin position="34"/>
        <end position="46"/>
    </location>
</feature>
<dbReference type="EMBL" id="CM029045">
    <property type="protein sequence ID" value="KAG2598600.1"/>
    <property type="molecule type" value="Genomic_DNA"/>
</dbReference>
<evidence type="ECO:0000313" key="3">
    <source>
        <dbReference type="EMBL" id="KAG2598600.1"/>
    </source>
</evidence>
<dbReference type="Pfam" id="PF12146">
    <property type="entry name" value="Hydrolase_4"/>
    <property type="match status" value="1"/>
</dbReference>
<evidence type="ECO:0000313" key="4">
    <source>
        <dbReference type="Proteomes" id="UP000823388"/>
    </source>
</evidence>
<evidence type="ECO:0000259" key="2">
    <source>
        <dbReference type="Pfam" id="PF12146"/>
    </source>
</evidence>
<feature type="domain" description="Serine aminopeptidase S33" evidence="2">
    <location>
        <begin position="107"/>
        <end position="216"/>
    </location>
</feature>
<dbReference type="Proteomes" id="UP000823388">
    <property type="component" value="Chromosome 5K"/>
</dbReference>
<dbReference type="InterPro" id="IPR022742">
    <property type="entry name" value="Hydrolase_4"/>
</dbReference>
<proteinExistence type="predicted"/>
<accession>A0A8T0SJE1</accession>
<dbReference type="PANTHER" id="PTHR42886">
    <property type="entry name" value="RE40534P-RELATED"/>
    <property type="match status" value="1"/>
</dbReference>